<proteinExistence type="predicted"/>
<dbReference type="Pfam" id="PF05729">
    <property type="entry name" value="NACHT"/>
    <property type="match status" value="1"/>
</dbReference>
<dbReference type="OrthoDB" id="5625870at2"/>
<evidence type="ECO:0000256" key="1">
    <source>
        <dbReference type="ARBA" id="ARBA00022614"/>
    </source>
</evidence>
<keyword evidence="2" id="KW-0677">Repeat</keyword>
<dbReference type="Gene3D" id="3.80.10.10">
    <property type="entry name" value="Ribonuclease Inhibitor"/>
    <property type="match status" value="1"/>
</dbReference>
<evidence type="ECO:0000313" key="7">
    <source>
        <dbReference type="Proteomes" id="UP000236724"/>
    </source>
</evidence>
<organism evidence="6 7">
    <name type="scientific">Candidatus Venteria ishoeyi</name>
    <dbReference type="NCBI Taxonomy" id="1899563"/>
    <lineage>
        <taxon>Bacteria</taxon>
        <taxon>Pseudomonadati</taxon>
        <taxon>Pseudomonadota</taxon>
        <taxon>Gammaproteobacteria</taxon>
        <taxon>Thiotrichales</taxon>
        <taxon>Thiotrichaceae</taxon>
        <taxon>Venteria</taxon>
    </lineage>
</organism>
<dbReference type="Pfam" id="PF12799">
    <property type="entry name" value="LRR_4"/>
    <property type="match status" value="1"/>
</dbReference>
<dbReference type="Proteomes" id="UP000236724">
    <property type="component" value="Unassembled WGS sequence"/>
</dbReference>
<reference evidence="6 7" key="1">
    <citation type="submission" date="2016-10" db="EMBL/GenBank/DDBJ databases">
        <authorList>
            <person name="de Groot N.N."/>
        </authorList>
    </citation>
    <scope>NUCLEOTIDE SEQUENCE [LARGE SCALE GENOMIC DNA]</scope>
    <source>
        <strain evidence="6">MBHS1</strain>
    </source>
</reference>
<keyword evidence="1" id="KW-0433">Leucine-rich repeat</keyword>
<evidence type="ECO:0000256" key="4">
    <source>
        <dbReference type="ARBA" id="ARBA00022840"/>
    </source>
</evidence>
<sequence length="797" mass="89546">MKTPDTLSQLLPQALPADKKAFVDLRNTGSLAHYLRQVYHQFMYANNFGLAIDDEDNGSEGKAVFLQNLFVTPQLGKDHLLPEQLIRAEIDNKLPSRQTIIESLQQHARLFILGDPGCGKSTLINWLMLAFSNSGENVTKLALGNCVPFALILRELNLSKARNWDDVWQIYLKSNTKLTLALPKDPEALEQVFNSGQALFLLDGLDEITHPDLRRRLGLAVLEAMQRYPRCRFVISSRLVGFNQQHWFGLESTASEADEHLRMAKSVDTELLPTLYLSPFDQQQAERFSHNWYKQYVPDSSQHAGQVRGLVERIGHNDGLGRLARIPVLLNMICFIHARRGRLPDGRAELYQSIAKTYLTGLDRARNLQFLGQEFNFDYFDLSEWLGTLALRMQNQRSEDDTAILISEGEVRTFIVEKLEEKGFGAAEAKADSVFILKYLSQRSGMFIPRGQNEAGQEQYAFSHLSFMEYFAAAELKVRLQFGDAKEFTELAKKIQQPWWKECCVLLFEQLENTRLAEQMFRRLFVDTPLSQDIKAAPAWAVLAEVIMDSGVRLSSKLRQEWIKKSWGFYLQYPHFYRHDYPSESFVSLNVALWTEQFEAWEHFSQVAEAMDLTQLSLRGCKNLNSLERIAELKGLQWIDLGNTGMTDVSPLAACSALKMLFLNHTGVTDISPLIACSALKQLNLSNTGVTDVSPLAACSALIYLHLSNTGVTDASPLAACSALNILFLDSTSVTDVSPLATCTALEMLNLSNTGVTDVSPLAACSTLKLVDLSNTGVTDVSMLQREGLIIDGMKEE</sequence>
<keyword evidence="7" id="KW-1185">Reference proteome</keyword>
<evidence type="ECO:0000259" key="5">
    <source>
        <dbReference type="PROSITE" id="PS50837"/>
    </source>
</evidence>
<dbReference type="PANTHER" id="PTHR46844:SF1">
    <property type="entry name" value="SLR5058 PROTEIN"/>
    <property type="match status" value="1"/>
</dbReference>
<dbReference type="PANTHER" id="PTHR46844">
    <property type="entry name" value="SLR5058 PROTEIN"/>
    <property type="match status" value="1"/>
</dbReference>
<dbReference type="InterPro" id="IPR032675">
    <property type="entry name" value="LRR_dom_sf"/>
</dbReference>
<dbReference type="RefSeq" id="WP_103921196.1">
    <property type="nucleotide sequence ID" value="NZ_FMSV02000534.1"/>
</dbReference>
<keyword evidence="4" id="KW-0067">ATP-binding</keyword>
<dbReference type="InterPro" id="IPR007111">
    <property type="entry name" value="NACHT_NTPase"/>
</dbReference>
<dbReference type="Gene3D" id="3.40.50.300">
    <property type="entry name" value="P-loop containing nucleotide triphosphate hydrolases"/>
    <property type="match status" value="1"/>
</dbReference>
<dbReference type="PROSITE" id="PS50837">
    <property type="entry name" value="NACHT"/>
    <property type="match status" value="1"/>
</dbReference>
<keyword evidence="3" id="KW-0547">Nucleotide-binding</keyword>
<protein>
    <submittedName>
        <fullName evidence="6">Internalin-A</fullName>
    </submittedName>
</protein>
<name>A0A1H6FEU6_9GAMM</name>
<gene>
    <name evidence="6" type="primary">inlA_2</name>
    <name evidence="6" type="ORF">MBHS_03431</name>
</gene>
<evidence type="ECO:0000256" key="2">
    <source>
        <dbReference type="ARBA" id="ARBA00022737"/>
    </source>
</evidence>
<dbReference type="EMBL" id="FMSV02000534">
    <property type="protein sequence ID" value="SEH07555.1"/>
    <property type="molecule type" value="Genomic_DNA"/>
</dbReference>
<dbReference type="SUPFAM" id="SSF52540">
    <property type="entry name" value="P-loop containing nucleoside triphosphate hydrolases"/>
    <property type="match status" value="1"/>
</dbReference>
<evidence type="ECO:0000313" key="6">
    <source>
        <dbReference type="EMBL" id="SEH07555.1"/>
    </source>
</evidence>
<dbReference type="SUPFAM" id="SSF52058">
    <property type="entry name" value="L domain-like"/>
    <property type="match status" value="1"/>
</dbReference>
<accession>A0A1H6FEU6</accession>
<dbReference type="AlphaFoldDB" id="A0A1H6FEU6"/>
<dbReference type="InterPro" id="IPR025875">
    <property type="entry name" value="Leu-rich_rpt_4"/>
</dbReference>
<dbReference type="InterPro" id="IPR027417">
    <property type="entry name" value="P-loop_NTPase"/>
</dbReference>
<evidence type="ECO:0000256" key="3">
    <source>
        <dbReference type="ARBA" id="ARBA00022741"/>
    </source>
</evidence>
<feature type="domain" description="NACHT" evidence="5">
    <location>
        <begin position="108"/>
        <end position="238"/>
    </location>
</feature>
<dbReference type="GO" id="GO:0005524">
    <property type="term" value="F:ATP binding"/>
    <property type="evidence" value="ECO:0007669"/>
    <property type="project" value="UniProtKB-KW"/>
</dbReference>